<dbReference type="InterPro" id="IPR009988">
    <property type="entry name" value="DUF1510"/>
</dbReference>
<keyword evidence="2" id="KW-0812">Transmembrane</keyword>
<reference evidence="4 5" key="1">
    <citation type="journal article" date="2003" name="Int. J. Syst. Evol. Microbiol.">
        <title>Bacillus nealsonii sp. nov., isolated from a spacecraft-assembly facility, whose spores are gamma-radiation resistant.</title>
        <authorList>
            <person name="Venkateswaran K."/>
            <person name="Kempf M."/>
            <person name="Chen F."/>
            <person name="Satomi M."/>
            <person name="Nicholson W."/>
            <person name="Kern R."/>
        </authorList>
    </citation>
    <scope>NUCLEOTIDE SEQUENCE [LARGE SCALE GENOMIC DNA]</scope>
    <source>
        <strain evidence="4 5">FO-92</strain>
    </source>
</reference>
<dbReference type="Pfam" id="PF06589">
    <property type="entry name" value="CRA"/>
    <property type="match status" value="1"/>
</dbReference>
<protein>
    <submittedName>
        <fullName evidence="4">DNA primase</fullName>
    </submittedName>
</protein>
<feature type="compositionally biased region" description="Acidic residues" evidence="1">
    <location>
        <begin position="82"/>
        <end position="102"/>
    </location>
</feature>
<keyword evidence="2" id="KW-1133">Transmembrane helix</keyword>
<name>A0A2N0Z4M0_9BACI</name>
<dbReference type="OrthoDB" id="2168558at2"/>
<feature type="compositionally biased region" description="Basic and acidic residues" evidence="1">
    <location>
        <begin position="50"/>
        <end position="69"/>
    </location>
</feature>
<dbReference type="RefSeq" id="WP_101176409.1">
    <property type="nucleotide sequence ID" value="NZ_PISE01000013.1"/>
</dbReference>
<dbReference type="Proteomes" id="UP000233375">
    <property type="component" value="Unassembled WGS sequence"/>
</dbReference>
<evidence type="ECO:0000313" key="5">
    <source>
        <dbReference type="Proteomes" id="UP000233375"/>
    </source>
</evidence>
<dbReference type="EMBL" id="PISE01000013">
    <property type="protein sequence ID" value="PKG24471.1"/>
    <property type="molecule type" value="Genomic_DNA"/>
</dbReference>
<evidence type="ECO:0000313" key="4">
    <source>
        <dbReference type="EMBL" id="PKG24471.1"/>
    </source>
</evidence>
<feature type="transmembrane region" description="Helical" evidence="2">
    <location>
        <begin position="24"/>
        <end position="45"/>
    </location>
</feature>
<evidence type="ECO:0000256" key="1">
    <source>
        <dbReference type="SAM" id="MobiDB-lite"/>
    </source>
</evidence>
<organism evidence="4 5">
    <name type="scientific">Niallia nealsonii</name>
    <dbReference type="NCBI Taxonomy" id="115979"/>
    <lineage>
        <taxon>Bacteria</taxon>
        <taxon>Bacillati</taxon>
        <taxon>Bacillota</taxon>
        <taxon>Bacilli</taxon>
        <taxon>Bacillales</taxon>
        <taxon>Bacillaceae</taxon>
        <taxon>Niallia</taxon>
    </lineage>
</organism>
<evidence type="ECO:0000256" key="2">
    <source>
        <dbReference type="SAM" id="Phobius"/>
    </source>
</evidence>
<feature type="region of interest" description="Disordered" evidence="1">
    <location>
        <begin position="50"/>
        <end position="113"/>
    </location>
</feature>
<gene>
    <name evidence="4" type="ORF">CWS01_06615</name>
</gene>
<evidence type="ECO:0000259" key="3">
    <source>
        <dbReference type="Pfam" id="PF07423"/>
    </source>
</evidence>
<dbReference type="Pfam" id="PF07423">
    <property type="entry name" value="DUF1510"/>
    <property type="match status" value="1"/>
</dbReference>
<feature type="compositionally biased region" description="Polar residues" evidence="1">
    <location>
        <begin position="70"/>
        <end position="81"/>
    </location>
</feature>
<accession>A0A2N0Z4M0</accession>
<proteinExistence type="predicted"/>
<comment type="caution">
    <text evidence="4">The sequence shown here is derived from an EMBL/GenBank/DDBJ whole genome shotgun (WGS) entry which is preliminary data.</text>
</comment>
<keyword evidence="5" id="KW-1185">Reference proteome</keyword>
<feature type="domain" description="DUF1510" evidence="3">
    <location>
        <begin position="116"/>
        <end position="207"/>
    </location>
</feature>
<keyword evidence="2" id="KW-0472">Membrane</keyword>
<dbReference type="AlphaFoldDB" id="A0A2N0Z4M0"/>
<sequence length="214" mass="24143">MNSEDNTNNRSRSEQRSKRKKTNLILNSLIVIVILLIVFVSYTIFGSKDEANGDKTVKEKTAETKKDNNTTETVNGNTDESTNSDEEKTLEEDESKTEEEAIVTEGGSDSNVVKTIENPSWESVDTTQTGEHKAVYSDGPDWDEQVKALAYGSGLDESDMVIWFLGNNNHDPQKSIGTVSSKDKSKKYRVYIEWIDQKGWKPVKVEEIKDLNIR</sequence>